<dbReference type="RefSeq" id="XP_005849592.1">
    <property type="nucleotide sequence ID" value="XM_005849530.1"/>
</dbReference>
<feature type="region of interest" description="Disordered" evidence="1">
    <location>
        <begin position="48"/>
        <end position="68"/>
    </location>
</feature>
<protein>
    <recommendedName>
        <fullName evidence="2">Expansin-like EG45 domain-containing protein</fullName>
    </recommendedName>
</protein>
<evidence type="ECO:0000256" key="1">
    <source>
        <dbReference type="SAM" id="MobiDB-lite"/>
    </source>
</evidence>
<reference evidence="3 4" key="1">
    <citation type="journal article" date="2010" name="Plant Cell">
        <title>The Chlorella variabilis NC64A genome reveals adaptation to photosymbiosis, coevolution with viruses, and cryptic sex.</title>
        <authorList>
            <person name="Blanc G."/>
            <person name="Duncan G."/>
            <person name="Agarkova I."/>
            <person name="Borodovsky M."/>
            <person name="Gurnon J."/>
            <person name="Kuo A."/>
            <person name="Lindquist E."/>
            <person name="Lucas S."/>
            <person name="Pangilinan J."/>
            <person name="Polle J."/>
            <person name="Salamov A."/>
            <person name="Terry A."/>
            <person name="Yamada T."/>
            <person name="Dunigan D.D."/>
            <person name="Grigoriev I.V."/>
            <person name="Claverie J.M."/>
            <person name="Van Etten J.L."/>
        </authorList>
    </citation>
    <scope>NUCLEOTIDE SEQUENCE [LARGE SCALE GENOMIC DNA]</scope>
    <source>
        <strain evidence="3 4">NC64A</strain>
    </source>
</reference>
<dbReference type="GeneID" id="17357026"/>
<evidence type="ECO:0000313" key="4">
    <source>
        <dbReference type="Proteomes" id="UP000008141"/>
    </source>
</evidence>
<dbReference type="PANTHER" id="PTHR31867">
    <property type="entry name" value="EXPANSIN-A15"/>
    <property type="match status" value="1"/>
</dbReference>
<name>E1Z9B8_CHLVA</name>
<gene>
    <name evidence="3" type="ORF">CHLNCDRAFT_143026</name>
</gene>
<accession>E1Z9B8</accession>
<dbReference type="InterPro" id="IPR002963">
    <property type="entry name" value="Expansin"/>
</dbReference>
<feature type="domain" description="Expansin-like EG45" evidence="2">
    <location>
        <begin position="96"/>
        <end position="213"/>
    </location>
</feature>
<dbReference type="Proteomes" id="UP000008141">
    <property type="component" value="Unassembled WGS sequence"/>
</dbReference>
<keyword evidence="4" id="KW-1185">Reference proteome</keyword>
<dbReference type="KEGG" id="cvr:CHLNCDRAFT_143026"/>
<feature type="compositionally biased region" description="Basic and acidic residues" evidence="1">
    <location>
        <begin position="48"/>
        <end position="58"/>
    </location>
</feature>
<dbReference type="Gene3D" id="2.40.40.10">
    <property type="entry name" value="RlpA-like domain"/>
    <property type="match status" value="1"/>
</dbReference>
<dbReference type="GO" id="GO:0009664">
    <property type="term" value="P:plant-type cell wall organization"/>
    <property type="evidence" value="ECO:0007669"/>
    <property type="project" value="InterPro"/>
</dbReference>
<dbReference type="CDD" id="cd22271">
    <property type="entry name" value="DPBB_EXP_N-like"/>
    <property type="match status" value="1"/>
</dbReference>
<dbReference type="InterPro" id="IPR009009">
    <property type="entry name" value="RlpA-like_DPBB"/>
</dbReference>
<sequence length="292" mass="30134">MLQLYPEDGHSGTDLTSALRGISASIGNQSNGGRSDSWKRSRNLVDRRVLQQKDKPLPDGEPASSHPSKHLPLQLFYAAWGAHGEAVDSAQAAVELGSCGLDTAGSGSGTRAFAPSLALGPANPFVHCLTMAGCGACFEVQCGNDSVSSQAAGCFVSASGGTASINVTVMDACPGCRGDLVALPLLALSRLAPVSQGEIAVRYRQIACQPPSNIVVVVEGFSLLGDGWLRLHLEHVAGSGGIKALWSQVEQSGAWRQLSNVAGTASWQLSGVPPAPLDLLIYPADGAPLLAQ</sequence>
<dbReference type="InParanoid" id="E1Z9B8"/>
<dbReference type="Pfam" id="PF03330">
    <property type="entry name" value="DPBB_1"/>
    <property type="match status" value="1"/>
</dbReference>
<organism evidence="4">
    <name type="scientific">Chlorella variabilis</name>
    <name type="common">Green alga</name>
    <dbReference type="NCBI Taxonomy" id="554065"/>
    <lineage>
        <taxon>Eukaryota</taxon>
        <taxon>Viridiplantae</taxon>
        <taxon>Chlorophyta</taxon>
        <taxon>core chlorophytes</taxon>
        <taxon>Trebouxiophyceae</taxon>
        <taxon>Chlorellales</taxon>
        <taxon>Chlorellaceae</taxon>
        <taxon>Chlorella clade</taxon>
        <taxon>Chlorella</taxon>
    </lineage>
</organism>
<evidence type="ECO:0000259" key="2">
    <source>
        <dbReference type="PROSITE" id="PS50842"/>
    </source>
</evidence>
<dbReference type="AlphaFoldDB" id="E1Z9B8"/>
<dbReference type="PROSITE" id="PS50842">
    <property type="entry name" value="EXPANSIN_EG45"/>
    <property type="match status" value="1"/>
</dbReference>
<dbReference type="InterPro" id="IPR036908">
    <property type="entry name" value="RlpA-like_sf"/>
</dbReference>
<dbReference type="OrthoDB" id="406505at2759"/>
<proteinExistence type="predicted"/>
<evidence type="ECO:0000313" key="3">
    <source>
        <dbReference type="EMBL" id="EFN57490.1"/>
    </source>
</evidence>
<dbReference type="EMBL" id="GL433839">
    <property type="protein sequence ID" value="EFN57490.1"/>
    <property type="molecule type" value="Genomic_DNA"/>
</dbReference>
<dbReference type="InterPro" id="IPR007112">
    <property type="entry name" value="Expansin/allergen_DPBB_dom"/>
</dbReference>
<dbReference type="SUPFAM" id="SSF50685">
    <property type="entry name" value="Barwin-like endoglucanases"/>
    <property type="match status" value="1"/>
</dbReference>